<reference evidence="2 3" key="1">
    <citation type="journal article" date="2018" name="Nat. Ecol. Evol.">
        <title>Pezizomycetes genomes reveal the molecular basis of ectomycorrhizal truffle lifestyle.</title>
        <authorList>
            <person name="Murat C."/>
            <person name="Payen T."/>
            <person name="Noel B."/>
            <person name="Kuo A."/>
            <person name="Morin E."/>
            <person name="Chen J."/>
            <person name="Kohler A."/>
            <person name="Krizsan K."/>
            <person name="Balestrini R."/>
            <person name="Da Silva C."/>
            <person name="Montanini B."/>
            <person name="Hainaut M."/>
            <person name="Levati E."/>
            <person name="Barry K.W."/>
            <person name="Belfiori B."/>
            <person name="Cichocki N."/>
            <person name="Clum A."/>
            <person name="Dockter R.B."/>
            <person name="Fauchery L."/>
            <person name="Guy J."/>
            <person name="Iotti M."/>
            <person name="Le Tacon F."/>
            <person name="Lindquist E.A."/>
            <person name="Lipzen A."/>
            <person name="Malagnac F."/>
            <person name="Mello A."/>
            <person name="Molinier V."/>
            <person name="Miyauchi S."/>
            <person name="Poulain J."/>
            <person name="Riccioni C."/>
            <person name="Rubini A."/>
            <person name="Sitrit Y."/>
            <person name="Splivallo R."/>
            <person name="Traeger S."/>
            <person name="Wang M."/>
            <person name="Zifcakova L."/>
            <person name="Wipf D."/>
            <person name="Zambonelli A."/>
            <person name="Paolocci F."/>
            <person name="Nowrousian M."/>
            <person name="Ottonello S."/>
            <person name="Baldrian P."/>
            <person name="Spatafora J.W."/>
            <person name="Henrissat B."/>
            <person name="Nagy L.G."/>
            <person name="Aury J.M."/>
            <person name="Wincker P."/>
            <person name="Grigoriev I.V."/>
            <person name="Bonfante P."/>
            <person name="Martin F.M."/>
        </authorList>
    </citation>
    <scope>NUCLEOTIDE SEQUENCE [LARGE SCALE GENOMIC DNA]</scope>
    <source>
        <strain evidence="2 3">120613-1</strain>
    </source>
</reference>
<dbReference type="SUPFAM" id="SSF47473">
    <property type="entry name" value="EF-hand"/>
    <property type="match status" value="1"/>
</dbReference>
<evidence type="ECO:0000313" key="2">
    <source>
        <dbReference type="EMBL" id="RPB00462.1"/>
    </source>
</evidence>
<keyword evidence="3" id="KW-1185">Reference proteome</keyword>
<feature type="non-terminal residue" evidence="2">
    <location>
        <position position="1"/>
    </location>
</feature>
<gene>
    <name evidence="2" type="ORF">L873DRAFT_1565657</name>
</gene>
<dbReference type="Gene3D" id="1.10.238.10">
    <property type="entry name" value="EF-hand"/>
    <property type="match status" value="1"/>
</dbReference>
<dbReference type="Proteomes" id="UP000276215">
    <property type="component" value="Unassembled WGS sequence"/>
</dbReference>
<organism evidence="2 3">
    <name type="scientific">Choiromyces venosus 120613-1</name>
    <dbReference type="NCBI Taxonomy" id="1336337"/>
    <lineage>
        <taxon>Eukaryota</taxon>
        <taxon>Fungi</taxon>
        <taxon>Dikarya</taxon>
        <taxon>Ascomycota</taxon>
        <taxon>Pezizomycotina</taxon>
        <taxon>Pezizomycetes</taxon>
        <taxon>Pezizales</taxon>
        <taxon>Tuberaceae</taxon>
        <taxon>Choiromyces</taxon>
    </lineage>
</organism>
<proteinExistence type="predicted"/>
<evidence type="ECO:0000313" key="3">
    <source>
        <dbReference type="Proteomes" id="UP000276215"/>
    </source>
</evidence>
<protein>
    <submittedName>
        <fullName evidence="2">Uncharacterized protein</fullName>
    </submittedName>
</protein>
<evidence type="ECO:0000256" key="1">
    <source>
        <dbReference type="SAM" id="Coils"/>
    </source>
</evidence>
<dbReference type="STRING" id="1336337.A0A3N4JUF4"/>
<dbReference type="EMBL" id="ML120380">
    <property type="protein sequence ID" value="RPB00462.1"/>
    <property type="molecule type" value="Genomic_DNA"/>
</dbReference>
<accession>A0A3N4JUF4</accession>
<dbReference type="OrthoDB" id="343296at2759"/>
<sequence length="115" mass="12905">VAMKALGFDVPKPELLQIFLENSTHAPGQQAQPGAQLGRLYVSQEAFTSIMTQKVLERDPLDEILRAFDQFANATGGGTAQESKIRIEDLRRVARDLRKTLEEEELRAMIGEFDM</sequence>
<name>A0A3N4JUF4_9PEZI</name>
<dbReference type="AlphaFoldDB" id="A0A3N4JUF4"/>
<feature type="coiled-coil region" evidence="1">
    <location>
        <begin position="80"/>
        <end position="107"/>
    </location>
</feature>
<dbReference type="InterPro" id="IPR011992">
    <property type="entry name" value="EF-hand-dom_pair"/>
</dbReference>
<keyword evidence="1" id="KW-0175">Coiled coil</keyword>
<feature type="non-terminal residue" evidence="2">
    <location>
        <position position="115"/>
    </location>
</feature>